<organism evidence="1 2">
    <name type="scientific">Acer negundo</name>
    <name type="common">Box elder</name>
    <dbReference type="NCBI Taxonomy" id="4023"/>
    <lineage>
        <taxon>Eukaryota</taxon>
        <taxon>Viridiplantae</taxon>
        <taxon>Streptophyta</taxon>
        <taxon>Embryophyta</taxon>
        <taxon>Tracheophyta</taxon>
        <taxon>Spermatophyta</taxon>
        <taxon>Magnoliopsida</taxon>
        <taxon>eudicotyledons</taxon>
        <taxon>Gunneridae</taxon>
        <taxon>Pentapetalae</taxon>
        <taxon>rosids</taxon>
        <taxon>malvids</taxon>
        <taxon>Sapindales</taxon>
        <taxon>Sapindaceae</taxon>
        <taxon>Hippocastanoideae</taxon>
        <taxon>Acereae</taxon>
        <taxon>Acer</taxon>
    </lineage>
</organism>
<reference evidence="1" key="1">
    <citation type="journal article" date="2022" name="Plant J.">
        <title>Strategies of tolerance reflected in two North American maple genomes.</title>
        <authorList>
            <person name="McEvoy S.L."/>
            <person name="Sezen U.U."/>
            <person name="Trouern-Trend A."/>
            <person name="McMahon S.M."/>
            <person name="Schaberg P.G."/>
            <person name="Yang J."/>
            <person name="Wegrzyn J.L."/>
            <person name="Swenson N.G."/>
        </authorList>
    </citation>
    <scope>NUCLEOTIDE SEQUENCE</scope>
    <source>
        <strain evidence="1">91603</strain>
    </source>
</reference>
<evidence type="ECO:0000313" key="1">
    <source>
        <dbReference type="EMBL" id="KAI9175113.1"/>
    </source>
</evidence>
<proteinExistence type="predicted"/>
<protein>
    <submittedName>
        <fullName evidence="1">Uncharacterized protein</fullName>
    </submittedName>
</protein>
<dbReference type="AlphaFoldDB" id="A0AAD5NQ82"/>
<dbReference type="EMBL" id="JAJSOW010000103">
    <property type="protein sequence ID" value="KAI9175113.1"/>
    <property type="molecule type" value="Genomic_DNA"/>
</dbReference>
<accession>A0AAD5NQ82</accession>
<name>A0AAD5NQ82_ACENE</name>
<keyword evidence="2" id="KW-1185">Reference proteome</keyword>
<dbReference type="Proteomes" id="UP001064489">
    <property type="component" value="Chromosome 8"/>
</dbReference>
<gene>
    <name evidence="1" type="ORF">LWI28_027533</name>
</gene>
<comment type="caution">
    <text evidence="1">The sequence shown here is derived from an EMBL/GenBank/DDBJ whole genome shotgun (WGS) entry which is preliminary data.</text>
</comment>
<sequence>MMRHVNFLLSDQNLYDIGFILVLSEDRRRILKTNLEMKSKTKFTIYTFSEARLLIQCFNISRSFFTLLYISGRLTVVAKKMMEDKGKWCRGWHEEEEANHIVGHYATCWAKSSGRYPFRLFWVDRPPMPVVSMESEDTEGGVPTYYTDPHAFEFD</sequence>
<reference evidence="1" key="2">
    <citation type="submission" date="2023-02" db="EMBL/GenBank/DDBJ databases">
        <authorList>
            <person name="Swenson N.G."/>
            <person name="Wegrzyn J.L."/>
            <person name="Mcevoy S.L."/>
        </authorList>
    </citation>
    <scope>NUCLEOTIDE SEQUENCE</scope>
    <source>
        <strain evidence="1">91603</strain>
        <tissue evidence="1">Leaf</tissue>
    </source>
</reference>
<evidence type="ECO:0000313" key="2">
    <source>
        <dbReference type="Proteomes" id="UP001064489"/>
    </source>
</evidence>